<comment type="similarity">
    <text evidence="1">Belongs to the sigma-70 factor family. ECF subfamily.</text>
</comment>
<evidence type="ECO:0000259" key="6">
    <source>
        <dbReference type="Pfam" id="PF08281"/>
    </source>
</evidence>
<dbReference type="SUPFAM" id="SSF88659">
    <property type="entry name" value="Sigma3 and sigma4 domains of RNA polymerase sigma factors"/>
    <property type="match status" value="1"/>
</dbReference>
<dbReference type="InterPro" id="IPR013325">
    <property type="entry name" value="RNA_pol_sigma_r2"/>
</dbReference>
<evidence type="ECO:0000256" key="1">
    <source>
        <dbReference type="ARBA" id="ARBA00010641"/>
    </source>
</evidence>
<dbReference type="GO" id="GO:0006352">
    <property type="term" value="P:DNA-templated transcription initiation"/>
    <property type="evidence" value="ECO:0007669"/>
    <property type="project" value="InterPro"/>
</dbReference>
<organism evidence="7 8">
    <name type="scientific">Cupriavidus agavae</name>
    <dbReference type="NCBI Taxonomy" id="1001822"/>
    <lineage>
        <taxon>Bacteria</taxon>
        <taxon>Pseudomonadati</taxon>
        <taxon>Pseudomonadota</taxon>
        <taxon>Betaproteobacteria</taxon>
        <taxon>Burkholderiales</taxon>
        <taxon>Burkholderiaceae</taxon>
        <taxon>Cupriavidus</taxon>
    </lineage>
</organism>
<dbReference type="Gene3D" id="1.10.1740.10">
    <property type="match status" value="1"/>
</dbReference>
<dbReference type="NCBIfam" id="TIGR02937">
    <property type="entry name" value="sigma70-ECF"/>
    <property type="match status" value="1"/>
</dbReference>
<dbReference type="PANTHER" id="PTHR43133:SF62">
    <property type="entry name" value="RNA POLYMERASE SIGMA FACTOR SIGZ"/>
    <property type="match status" value="1"/>
</dbReference>
<keyword evidence="2" id="KW-0805">Transcription regulation</keyword>
<dbReference type="Pfam" id="PF08281">
    <property type="entry name" value="Sigma70_r4_2"/>
    <property type="match status" value="1"/>
</dbReference>
<dbReference type="SUPFAM" id="SSF88946">
    <property type="entry name" value="Sigma2 domain of RNA polymerase sigma factors"/>
    <property type="match status" value="1"/>
</dbReference>
<evidence type="ECO:0000313" key="8">
    <source>
        <dbReference type="Proteomes" id="UP000291078"/>
    </source>
</evidence>
<dbReference type="Pfam" id="PF04542">
    <property type="entry name" value="Sigma70_r2"/>
    <property type="match status" value="1"/>
</dbReference>
<dbReference type="GO" id="GO:0016987">
    <property type="term" value="F:sigma factor activity"/>
    <property type="evidence" value="ECO:0007669"/>
    <property type="project" value="UniProtKB-KW"/>
</dbReference>
<reference evidence="7 8" key="1">
    <citation type="journal article" date="2015" name="Stand. Genomic Sci.">
        <title>Genomic Encyclopedia of Bacterial and Archaeal Type Strains, Phase III: the genomes of soil and plant-associated and newly described type strains.</title>
        <authorList>
            <person name="Whitman W.B."/>
            <person name="Woyke T."/>
            <person name="Klenk H.P."/>
            <person name="Zhou Y."/>
            <person name="Lilburn T.G."/>
            <person name="Beck B.J."/>
            <person name="De Vos P."/>
            <person name="Vandamme P."/>
            <person name="Eisen J.A."/>
            <person name="Garrity G."/>
            <person name="Hugenholtz P."/>
            <person name="Kyrpides N.C."/>
        </authorList>
    </citation>
    <scope>NUCLEOTIDE SEQUENCE [LARGE SCALE GENOMIC DNA]</scope>
    <source>
        <strain evidence="7 8">ASC-9842</strain>
    </source>
</reference>
<dbReference type="InterPro" id="IPR039425">
    <property type="entry name" value="RNA_pol_sigma-70-like"/>
</dbReference>
<dbReference type="InterPro" id="IPR013324">
    <property type="entry name" value="RNA_pol_sigma_r3/r4-like"/>
</dbReference>
<dbReference type="GO" id="GO:0003677">
    <property type="term" value="F:DNA binding"/>
    <property type="evidence" value="ECO:0007669"/>
    <property type="project" value="InterPro"/>
</dbReference>
<keyword evidence="4" id="KW-0804">Transcription</keyword>
<evidence type="ECO:0000256" key="3">
    <source>
        <dbReference type="ARBA" id="ARBA00023082"/>
    </source>
</evidence>
<evidence type="ECO:0000256" key="2">
    <source>
        <dbReference type="ARBA" id="ARBA00023015"/>
    </source>
</evidence>
<accession>A0A4Q7RV45</accession>
<protein>
    <submittedName>
        <fullName evidence="7">RNA polymerase sigma-70 factor (ECF subfamily)</fullName>
    </submittedName>
</protein>
<dbReference type="EMBL" id="SGXM01000004">
    <property type="protein sequence ID" value="RZT36610.1"/>
    <property type="molecule type" value="Genomic_DNA"/>
</dbReference>
<sequence>MGGYDASIATVRDAALEASPPRIQDLFDYAGALAGCARGDAGALRRLYDHAAPYLLGVALRIVRDRQTAEDVLHDAFLKIWHAAGSFDGSRGEARGWLFSIVRHEALNVVRSRLRTVPADEDTAAALDAQAALAAYTESASGFDAAEQRVLAGRLGDCLTRLDAPKRDSILLAYLDGCSHSDIAARLDAPLGSVKAWIRRGLRALKECMQ</sequence>
<keyword evidence="8" id="KW-1185">Reference proteome</keyword>
<name>A0A4Q7RV45_9BURK</name>
<keyword evidence="3" id="KW-0731">Sigma factor</keyword>
<dbReference type="InterPro" id="IPR013249">
    <property type="entry name" value="RNA_pol_sigma70_r4_t2"/>
</dbReference>
<dbReference type="Gene3D" id="1.10.10.10">
    <property type="entry name" value="Winged helix-like DNA-binding domain superfamily/Winged helix DNA-binding domain"/>
    <property type="match status" value="1"/>
</dbReference>
<dbReference type="Proteomes" id="UP000291078">
    <property type="component" value="Unassembled WGS sequence"/>
</dbReference>
<dbReference type="InterPro" id="IPR014284">
    <property type="entry name" value="RNA_pol_sigma-70_dom"/>
</dbReference>
<dbReference type="PANTHER" id="PTHR43133">
    <property type="entry name" value="RNA POLYMERASE ECF-TYPE SIGMA FACTO"/>
    <property type="match status" value="1"/>
</dbReference>
<evidence type="ECO:0000259" key="5">
    <source>
        <dbReference type="Pfam" id="PF04542"/>
    </source>
</evidence>
<dbReference type="InterPro" id="IPR007627">
    <property type="entry name" value="RNA_pol_sigma70_r2"/>
</dbReference>
<gene>
    <name evidence="7" type="ORF">EV147_3271</name>
</gene>
<comment type="caution">
    <text evidence="7">The sequence shown here is derived from an EMBL/GenBank/DDBJ whole genome shotgun (WGS) entry which is preliminary data.</text>
</comment>
<evidence type="ECO:0000256" key="4">
    <source>
        <dbReference type="ARBA" id="ARBA00023163"/>
    </source>
</evidence>
<dbReference type="InterPro" id="IPR036388">
    <property type="entry name" value="WH-like_DNA-bd_sf"/>
</dbReference>
<evidence type="ECO:0000313" key="7">
    <source>
        <dbReference type="EMBL" id="RZT36610.1"/>
    </source>
</evidence>
<feature type="domain" description="RNA polymerase sigma factor 70 region 4 type 2" evidence="6">
    <location>
        <begin position="154"/>
        <end position="205"/>
    </location>
</feature>
<feature type="domain" description="RNA polymerase sigma-70 region 2" evidence="5">
    <location>
        <begin position="47"/>
        <end position="115"/>
    </location>
</feature>
<dbReference type="AlphaFoldDB" id="A0A4Q7RV45"/>
<proteinExistence type="inferred from homology"/>